<evidence type="ECO:0000256" key="1">
    <source>
        <dbReference type="ARBA" id="ARBA00004229"/>
    </source>
</evidence>
<dbReference type="EMBL" id="MK573200">
    <property type="protein sequence ID" value="QEM01595.1"/>
    <property type="molecule type" value="Genomic_DNA"/>
</dbReference>
<protein>
    <submittedName>
        <fullName evidence="5">30S ribosomal protein S11</fullName>
    </submittedName>
</protein>
<dbReference type="HAMAP" id="MF_01310">
    <property type="entry name" value="Ribosomal_uS11"/>
    <property type="match status" value="1"/>
</dbReference>
<evidence type="ECO:0000313" key="5">
    <source>
        <dbReference type="EMBL" id="QEM01595.1"/>
    </source>
</evidence>
<dbReference type="GO" id="GO:0003735">
    <property type="term" value="F:structural constituent of ribosome"/>
    <property type="evidence" value="ECO:0007669"/>
    <property type="project" value="InterPro"/>
</dbReference>
<name>A0A5C1H7G5_9APIC</name>
<accession>A0A5C1H7G5</accession>
<organism evidence="5">
    <name type="scientific">Nephromyces sp. ex Molgula occidentalis</name>
    <dbReference type="NCBI Taxonomy" id="2544991"/>
    <lineage>
        <taxon>Eukaryota</taxon>
        <taxon>Sar</taxon>
        <taxon>Alveolata</taxon>
        <taxon>Apicomplexa</taxon>
        <taxon>Aconoidasida</taxon>
        <taxon>Nephromycida</taxon>
        <taxon>Nephromyces</taxon>
    </lineage>
</organism>
<dbReference type="SUPFAM" id="SSF53137">
    <property type="entry name" value="Translational machinery components"/>
    <property type="match status" value="1"/>
</dbReference>
<dbReference type="Pfam" id="PF00411">
    <property type="entry name" value="Ribosomal_S11"/>
    <property type="match status" value="1"/>
</dbReference>
<dbReference type="GO" id="GO:1990904">
    <property type="term" value="C:ribonucleoprotein complex"/>
    <property type="evidence" value="ECO:0007669"/>
    <property type="project" value="UniProtKB-KW"/>
</dbReference>
<keyword evidence="4" id="KW-0687">Ribonucleoprotein</keyword>
<comment type="similarity">
    <text evidence="2">Belongs to the universal ribosomal protein uS11 family.</text>
</comment>
<dbReference type="PIRSF" id="PIRSF002131">
    <property type="entry name" value="Ribosomal_S11"/>
    <property type="match status" value="1"/>
</dbReference>
<dbReference type="GO" id="GO:0009507">
    <property type="term" value="C:chloroplast"/>
    <property type="evidence" value="ECO:0007669"/>
    <property type="project" value="UniProtKB-SubCell"/>
</dbReference>
<dbReference type="InterPro" id="IPR036967">
    <property type="entry name" value="Ribosomal_uS11_sf"/>
</dbReference>
<dbReference type="GO" id="GO:0006412">
    <property type="term" value="P:translation"/>
    <property type="evidence" value="ECO:0007669"/>
    <property type="project" value="InterPro"/>
</dbReference>
<dbReference type="AlphaFoldDB" id="A0A5C1H7G5"/>
<proteinExistence type="inferred from homology"/>
<dbReference type="InterPro" id="IPR001971">
    <property type="entry name" value="Ribosomal_uS11"/>
</dbReference>
<dbReference type="GO" id="GO:0005840">
    <property type="term" value="C:ribosome"/>
    <property type="evidence" value="ECO:0007669"/>
    <property type="project" value="UniProtKB-KW"/>
</dbReference>
<comment type="subcellular location">
    <subcellularLocation>
        <location evidence="1">Plastid</location>
        <location evidence="1">Chloroplast</location>
    </subcellularLocation>
</comment>
<evidence type="ECO:0000256" key="2">
    <source>
        <dbReference type="ARBA" id="ARBA00006194"/>
    </source>
</evidence>
<reference evidence="5" key="1">
    <citation type="journal article" date="2019" name="Genome Biol. Evol.">
        <title>Nephromyces represents a diverse and novel lineage of the Apicomplexa that has retained apicoplasts.</title>
        <authorList>
            <person name="Munoz-Gomez S.A."/>
            <person name="Durnin K."/>
            <person name="Eme L."/>
            <person name="Paight C."/>
            <person name="Lane C.E."/>
            <person name="Saffo M.B."/>
            <person name="Slamovits C.H."/>
        </authorList>
    </citation>
    <scope>NUCLEOTIDE SEQUENCE</scope>
    <source>
        <strain evidence="5">442</strain>
    </source>
</reference>
<dbReference type="Gene3D" id="3.30.420.80">
    <property type="entry name" value="Ribosomal protein S11"/>
    <property type="match status" value="1"/>
</dbReference>
<evidence type="ECO:0000256" key="4">
    <source>
        <dbReference type="ARBA" id="ARBA00023274"/>
    </source>
</evidence>
<evidence type="ECO:0000256" key="3">
    <source>
        <dbReference type="ARBA" id="ARBA00022980"/>
    </source>
</evidence>
<sequence>MIYFNKELIFFIKLKKKNIFINLIDKYKNKLLKTYSFGNIGFNNKKKNTPFALQTLILKIIKYSLDLNYTNINIIINGNIYLNRTLLLTTILNTSIKNKKLNILSIKDLTSFPFNGCRFKNKPKK</sequence>
<keyword evidence="3 5" id="KW-0689">Ribosomal protein</keyword>
<gene>
    <name evidence="5" type="primary">rps11</name>
</gene>